<protein>
    <submittedName>
        <fullName evidence="1">Uncharacterized protein</fullName>
    </submittedName>
</protein>
<dbReference type="EMBL" id="BOPF01000038">
    <property type="protein sequence ID" value="GIJ50711.1"/>
    <property type="molecule type" value="Genomic_DNA"/>
</dbReference>
<evidence type="ECO:0000313" key="2">
    <source>
        <dbReference type="Proteomes" id="UP000619260"/>
    </source>
</evidence>
<organism evidence="1 2">
    <name type="scientific">Virgisporangium aliadipatigenens</name>
    <dbReference type="NCBI Taxonomy" id="741659"/>
    <lineage>
        <taxon>Bacteria</taxon>
        <taxon>Bacillati</taxon>
        <taxon>Actinomycetota</taxon>
        <taxon>Actinomycetes</taxon>
        <taxon>Micromonosporales</taxon>
        <taxon>Micromonosporaceae</taxon>
        <taxon>Virgisporangium</taxon>
    </lineage>
</organism>
<accession>A0A8J4DUS8</accession>
<reference evidence="1" key="1">
    <citation type="submission" date="2021-01" db="EMBL/GenBank/DDBJ databases">
        <title>Whole genome shotgun sequence of Virgisporangium aliadipatigenens NBRC 105644.</title>
        <authorList>
            <person name="Komaki H."/>
            <person name="Tamura T."/>
        </authorList>
    </citation>
    <scope>NUCLEOTIDE SEQUENCE</scope>
    <source>
        <strain evidence="1">NBRC 105644</strain>
    </source>
</reference>
<dbReference type="AlphaFoldDB" id="A0A8J4DUS8"/>
<gene>
    <name evidence="1" type="ORF">Val02_75970</name>
</gene>
<proteinExistence type="predicted"/>
<keyword evidence="2" id="KW-1185">Reference proteome</keyword>
<sequence>MFKPLTNHGVSVPSLSVGDFYETLADVEATPDEAPHLATSVVNWLVDSGVIEPQRSDCTYGDAGGYRPGPNYAIAVAKPEPSLMDRYTNGVEVISSSHNVFTSLEAAAITCPLCGSVTDLIDEHWNPNAHWDELSTVISGWSSGLGDNHHPCEHCGVHVSLNDWQWAPPWAFGHLGFTFWNWPELSPRFVDAFSRRLGHRVVDVFGKL</sequence>
<evidence type="ECO:0000313" key="1">
    <source>
        <dbReference type="EMBL" id="GIJ50711.1"/>
    </source>
</evidence>
<name>A0A8J4DUS8_9ACTN</name>
<dbReference type="Proteomes" id="UP000619260">
    <property type="component" value="Unassembled WGS sequence"/>
</dbReference>
<comment type="caution">
    <text evidence="1">The sequence shown here is derived from an EMBL/GenBank/DDBJ whole genome shotgun (WGS) entry which is preliminary data.</text>
</comment>